<dbReference type="Gene3D" id="3.40.50.150">
    <property type="entry name" value="Vaccinia Virus protein VP39"/>
    <property type="match status" value="2"/>
</dbReference>
<reference evidence="5 6" key="1">
    <citation type="submission" date="2024-01" db="EMBL/GenBank/DDBJ databases">
        <title>Genome assemblies of Stephania.</title>
        <authorList>
            <person name="Yang L."/>
        </authorList>
    </citation>
    <scope>NUCLEOTIDE SEQUENCE [LARGE SCALE GENOMIC DNA]</scope>
    <source>
        <strain evidence="5">YNDBR</strain>
        <tissue evidence="5">Leaf</tissue>
    </source>
</reference>
<comment type="caution">
    <text evidence="5">The sequence shown here is derived from an EMBL/GenBank/DDBJ whole genome shotgun (WGS) entry which is preliminary data.</text>
</comment>
<keyword evidence="6" id="KW-1185">Reference proteome</keyword>
<dbReference type="GO" id="GO:0008171">
    <property type="term" value="F:O-methyltransferase activity"/>
    <property type="evidence" value="ECO:0007669"/>
    <property type="project" value="InterPro"/>
</dbReference>
<keyword evidence="1" id="KW-0489">Methyltransferase</keyword>
<sequence>MRLLVHNGFFAMQKALRFSNHRSLLSGWYNGGDDNSSFKAVHGKSLWDFGLENLDVCDMFNEAMAADSRVISSVLVTKCKDIIKGLTSLVDVGGGTGVMGRVAAQAFSHIKCSVLDLPNVVVDSVLLKSDEDCLKILKRRKEAIILKEKRGKMIIIDIVLDPNGGTRESVELQLFLDF</sequence>
<organism evidence="5 6">
    <name type="scientific">Stephania yunnanensis</name>
    <dbReference type="NCBI Taxonomy" id="152371"/>
    <lineage>
        <taxon>Eukaryota</taxon>
        <taxon>Viridiplantae</taxon>
        <taxon>Streptophyta</taxon>
        <taxon>Embryophyta</taxon>
        <taxon>Tracheophyta</taxon>
        <taxon>Spermatophyta</taxon>
        <taxon>Magnoliopsida</taxon>
        <taxon>Ranunculales</taxon>
        <taxon>Menispermaceae</taxon>
        <taxon>Menispermoideae</taxon>
        <taxon>Cissampelideae</taxon>
        <taxon>Stephania</taxon>
    </lineage>
</organism>
<dbReference type="Pfam" id="PF00891">
    <property type="entry name" value="Methyltransf_2"/>
    <property type="match status" value="1"/>
</dbReference>
<dbReference type="InterPro" id="IPR029063">
    <property type="entry name" value="SAM-dependent_MTases_sf"/>
</dbReference>
<dbReference type="PANTHER" id="PTHR11746">
    <property type="entry name" value="O-METHYLTRANSFERASE"/>
    <property type="match status" value="1"/>
</dbReference>
<gene>
    <name evidence="5" type="ORF">Syun_025998</name>
</gene>
<evidence type="ECO:0000313" key="5">
    <source>
        <dbReference type="EMBL" id="KAK9098953.1"/>
    </source>
</evidence>
<proteinExistence type="predicted"/>
<evidence type="ECO:0000256" key="2">
    <source>
        <dbReference type="ARBA" id="ARBA00022679"/>
    </source>
</evidence>
<evidence type="ECO:0000313" key="6">
    <source>
        <dbReference type="Proteomes" id="UP001420932"/>
    </source>
</evidence>
<keyword evidence="3" id="KW-0949">S-adenosyl-L-methionine</keyword>
<evidence type="ECO:0000256" key="1">
    <source>
        <dbReference type="ARBA" id="ARBA00022603"/>
    </source>
</evidence>
<protein>
    <recommendedName>
        <fullName evidence="4">O-methyltransferase C-terminal domain-containing protein</fullName>
    </recommendedName>
</protein>
<dbReference type="InterPro" id="IPR001077">
    <property type="entry name" value="COMT_C"/>
</dbReference>
<dbReference type="EMBL" id="JBBNAF010000011">
    <property type="protein sequence ID" value="KAK9098953.1"/>
    <property type="molecule type" value="Genomic_DNA"/>
</dbReference>
<dbReference type="GO" id="GO:0032259">
    <property type="term" value="P:methylation"/>
    <property type="evidence" value="ECO:0007669"/>
    <property type="project" value="UniProtKB-KW"/>
</dbReference>
<dbReference type="PROSITE" id="PS51683">
    <property type="entry name" value="SAM_OMT_II"/>
    <property type="match status" value="1"/>
</dbReference>
<evidence type="ECO:0000259" key="4">
    <source>
        <dbReference type="Pfam" id="PF00891"/>
    </source>
</evidence>
<dbReference type="Proteomes" id="UP001420932">
    <property type="component" value="Unassembled WGS sequence"/>
</dbReference>
<dbReference type="SUPFAM" id="SSF53335">
    <property type="entry name" value="S-adenosyl-L-methionine-dependent methyltransferases"/>
    <property type="match status" value="1"/>
</dbReference>
<name>A0AAP0HRT1_9MAGN</name>
<accession>A0AAP0HRT1</accession>
<feature type="domain" description="O-methyltransferase C-terminal" evidence="4">
    <location>
        <begin position="30"/>
        <end position="123"/>
    </location>
</feature>
<dbReference type="AlphaFoldDB" id="A0AAP0HRT1"/>
<evidence type="ECO:0000256" key="3">
    <source>
        <dbReference type="ARBA" id="ARBA00022691"/>
    </source>
</evidence>
<dbReference type="InterPro" id="IPR016461">
    <property type="entry name" value="COMT-like"/>
</dbReference>
<keyword evidence="2" id="KW-0808">Transferase</keyword>